<dbReference type="AlphaFoldDB" id="D8LTW5"/>
<dbReference type="Pfam" id="PF23337">
    <property type="entry name" value="PTHB1_pf"/>
    <property type="match status" value="1"/>
</dbReference>
<evidence type="ECO:0000259" key="2">
    <source>
        <dbReference type="Pfam" id="PF14727"/>
    </source>
</evidence>
<feature type="compositionally biased region" description="Low complexity" evidence="1">
    <location>
        <begin position="1055"/>
        <end position="1068"/>
    </location>
</feature>
<feature type="domain" description="PTHB1 C-terminal helix bundle" evidence="5">
    <location>
        <begin position="947"/>
        <end position="1022"/>
    </location>
</feature>
<feature type="region of interest" description="Disordered" evidence="1">
    <location>
        <begin position="781"/>
        <end position="807"/>
    </location>
</feature>
<dbReference type="Pfam" id="PF14727">
    <property type="entry name" value="PHTB1_N"/>
    <property type="match status" value="1"/>
</dbReference>
<dbReference type="eggNOG" id="KOG3679">
    <property type="taxonomic scope" value="Eukaryota"/>
</dbReference>
<dbReference type="OrthoDB" id="10262646at2759"/>
<dbReference type="OMA" id="VPVEDWT"/>
<evidence type="ECO:0000259" key="4">
    <source>
        <dbReference type="Pfam" id="PF23338"/>
    </source>
</evidence>
<name>D8LTW5_ECTSI</name>
<dbReference type="InterPro" id="IPR055364">
    <property type="entry name" value="PTHB1_CtH_dom"/>
</dbReference>
<proteinExistence type="predicted"/>
<dbReference type="PANTHER" id="PTHR20991">
    <property type="entry name" value="PARATHYROID HORMONE-RESPONSIVE B1 GENE"/>
    <property type="match status" value="1"/>
</dbReference>
<dbReference type="PANTHER" id="PTHR20991:SF0">
    <property type="entry name" value="PROTEIN PTHB1"/>
    <property type="match status" value="1"/>
</dbReference>
<organism evidence="6 7">
    <name type="scientific">Ectocarpus siliculosus</name>
    <name type="common">Brown alga</name>
    <name type="synonym">Conferva siliculosa</name>
    <dbReference type="NCBI Taxonomy" id="2880"/>
    <lineage>
        <taxon>Eukaryota</taxon>
        <taxon>Sar</taxon>
        <taxon>Stramenopiles</taxon>
        <taxon>Ochrophyta</taxon>
        <taxon>PX clade</taxon>
        <taxon>Phaeophyceae</taxon>
        <taxon>Ectocarpales</taxon>
        <taxon>Ectocarpaceae</taxon>
        <taxon>Ectocarpus</taxon>
    </lineage>
</organism>
<dbReference type="GO" id="GO:0034464">
    <property type="term" value="C:BBSome"/>
    <property type="evidence" value="ECO:0007669"/>
    <property type="project" value="InterPro"/>
</dbReference>
<reference evidence="6 7" key="1">
    <citation type="journal article" date="2010" name="Nature">
        <title>The Ectocarpus genome and the independent evolution of multicellularity in brown algae.</title>
        <authorList>
            <person name="Cock J.M."/>
            <person name="Sterck L."/>
            <person name="Rouze P."/>
            <person name="Scornet D."/>
            <person name="Allen A.E."/>
            <person name="Amoutzias G."/>
            <person name="Anthouard V."/>
            <person name="Artiguenave F."/>
            <person name="Aury J.M."/>
            <person name="Badger J.H."/>
            <person name="Beszteri B."/>
            <person name="Billiau K."/>
            <person name="Bonnet E."/>
            <person name="Bothwell J.H."/>
            <person name="Bowler C."/>
            <person name="Boyen C."/>
            <person name="Brownlee C."/>
            <person name="Carrano C.J."/>
            <person name="Charrier B."/>
            <person name="Cho G.Y."/>
            <person name="Coelho S.M."/>
            <person name="Collen J."/>
            <person name="Corre E."/>
            <person name="Da Silva C."/>
            <person name="Delage L."/>
            <person name="Delaroque N."/>
            <person name="Dittami S.M."/>
            <person name="Doulbeau S."/>
            <person name="Elias M."/>
            <person name="Farnham G."/>
            <person name="Gachon C.M."/>
            <person name="Gschloessl B."/>
            <person name="Heesch S."/>
            <person name="Jabbari K."/>
            <person name="Jubin C."/>
            <person name="Kawai H."/>
            <person name="Kimura K."/>
            <person name="Kloareg B."/>
            <person name="Kupper F.C."/>
            <person name="Lang D."/>
            <person name="Le Bail A."/>
            <person name="Leblanc C."/>
            <person name="Lerouge P."/>
            <person name="Lohr M."/>
            <person name="Lopez P.J."/>
            <person name="Martens C."/>
            <person name="Maumus F."/>
            <person name="Michel G."/>
            <person name="Miranda-Saavedra D."/>
            <person name="Morales J."/>
            <person name="Moreau H."/>
            <person name="Motomura T."/>
            <person name="Nagasato C."/>
            <person name="Napoli C.A."/>
            <person name="Nelson D.R."/>
            <person name="Nyvall-Collen P."/>
            <person name="Peters A.F."/>
            <person name="Pommier C."/>
            <person name="Potin P."/>
            <person name="Poulain J."/>
            <person name="Quesneville H."/>
            <person name="Read B."/>
            <person name="Rensing S.A."/>
            <person name="Ritter A."/>
            <person name="Rousvoal S."/>
            <person name="Samanta M."/>
            <person name="Samson G."/>
            <person name="Schroeder D.C."/>
            <person name="Segurens B."/>
            <person name="Strittmatter M."/>
            <person name="Tonon T."/>
            <person name="Tregear J.W."/>
            <person name="Valentin K."/>
            <person name="von Dassow P."/>
            <person name="Yamagishi T."/>
            <person name="Van de Peer Y."/>
            <person name="Wincker P."/>
        </authorList>
    </citation>
    <scope>NUCLEOTIDE SEQUENCE [LARGE SCALE GENOMIC DNA]</scope>
    <source>
        <strain evidence="7">Ec32 / CCAP1310/4</strain>
    </source>
</reference>
<dbReference type="InterPro" id="IPR055363">
    <property type="entry name" value="PTHB1_hp_dom"/>
</dbReference>
<dbReference type="InterPro" id="IPR026511">
    <property type="entry name" value="PTHB1"/>
</dbReference>
<feature type="region of interest" description="Disordered" evidence="1">
    <location>
        <begin position="1031"/>
        <end position="1075"/>
    </location>
</feature>
<dbReference type="GO" id="GO:0016020">
    <property type="term" value="C:membrane"/>
    <property type="evidence" value="ECO:0007669"/>
    <property type="project" value="TreeGrafter"/>
</dbReference>
<feature type="compositionally biased region" description="Low complexity" evidence="1">
    <location>
        <begin position="1032"/>
        <end position="1044"/>
    </location>
</feature>
<sequence>MSLFRAREWWSTKLGEGEEFDKGSMALGNVDNDSMGGVKVVTGSFQGVLRVHHPVQADFRIEDLLLEQDLGTPIIQVSVGRFIPSAPQINAIAVLHPRKLGVYSVEAVGGTGAKASYFDLVKAYEHVLGIEGGGHFTSCNMTHGGFGGVSRDLLCVQSMDGRLQDAHAFTRRLNGILVPGPLCYVAKIDAFVVGNSEMGVDCYKYQALAASQEDREKGRSEGISAARGLQAYWSCQLGEAVLDVFVAKFSRSLGPGCVDIVVVGERTLFTLREQGTVRLQKVLGYQPACACKYVVVAGPGEEGAGLTGTTVRGIDEGFATVVEEENLVIAADTDQLMVYKDLQLVWQATVRRAPVALTVAKFGAVPGIVCSLDDTGVLSACYQGTDPPTSAVVAAERKDIDYDQINQEHRKLLQIIRRSQTDSARPPAGKLTLHAQVPRFLDDARRQGQQQQQSRRDGDGRAAGGLYDEDARRGSYDGSLRSLPPLSVAAAEGRQEKRHQAGVVSVTVNFVVTYSGPGEVRDATLNIVPPPGFSAEPSSVLLPPVWGSNGGGSRDAGRGGGGGGGGSGNEPIVVAVVLSAERGTQRLPSTLAGEASVVYTRQGTGGDGRCEPMSARCALLLPLALAGEVVEPVPRKGDGNAHKFTFSTTRPAVPLSTLFEDMATSSPPRGDVGDGASPSPPTNRGANSLEDSKSNGAGGGTPAASFGDSGGEALVPCSIGKESTAFSLRYWAVGAGAEGGGQDVSVTVSKNSGRYRVQSESLPAVCVMATEVVRRLREYFGDPAGGRNRGGEERPAADEGKTGPHTANRLKLAPHAHIYVHRAHSGADPSRLRIEYSDALPLQEFYAIIDEHYDRRRDLQDASESLNCAAHQYRVVEKRLLSRFKDRNPAPLDSLDVVSEETYQRLVELCDGVERAQDRLAVSAARLGCAVRLVALLAQHRFQLPCKDHTLLLAHLYPDVTNTEEQGWEESVHAAVTHLLRTSLAKVAKDAAPPSAGQTPPLSMPADTVKLKKHLSIVFDRLNKGARLVVLPSSSRPSSPRSSSAPDSQTPVLLASSPRRGASPPSRGAPERGYK</sequence>
<dbReference type="InterPro" id="IPR055362">
    <property type="entry name" value="PTHB1_pf_dom"/>
</dbReference>
<evidence type="ECO:0000259" key="5">
    <source>
        <dbReference type="Pfam" id="PF23339"/>
    </source>
</evidence>
<evidence type="ECO:0000313" key="7">
    <source>
        <dbReference type="Proteomes" id="UP000002630"/>
    </source>
</evidence>
<feature type="compositionally biased region" description="Basic and acidic residues" evidence="1">
    <location>
        <begin position="789"/>
        <end position="802"/>
    </location>
</feature>
<feature type="domain" description="PTHB1 platform" evidence="3">
    <location>
        <begin position="723"/>
        <end position="781"/>
    </location>
</feature>
<dbReference type="GO" id="GO:0060271">
    <property type="term" value="P:cilium assembly"/>
    <property type="evidence" value="ECO:0007669"/>
    <property type="project" value="TreeGrafter"/>
</dbReference>
<feature type="domain" description="PTHB1 N-terminal" evidence="2">
    <location>
        <begin position="1"/>
        <end position="387"/>
    </location>
</feature>
<evidence type="ECO:0000256" key="1">
    <source>
        <dbReference type="SAM" id="MobiDB-lite"/>
    </source>
</evidence>
<dbReference type="InterPro" id="IPR028073">
    <property type="entry name" value="PHTB1_N_dom"/>
</dbReference>
<feature type="domain" description="PTHB1 hairpin" evidence="4">
    <location>
        <begin position="840"/>
        <end position="941"/>
    </location>
</feature>
<feature type="region of interest" description="Disordered" evidence="1">
    <location>
        <begin position="544"/>
        <end position="568"/>
    </location>
</feature>
<feature type="compositionally biased region" description="Gly residues" evidence="1">
    <location>
        <begin position="548"/>
        <end position="568"/>
    </location>
</feature>
<feature type="region of interest" description="Disordered" evidence="1">
    <location>
        <begin position="444"/>
        <end position="483"/>
    </location>
</feature>
<protein>
    <submittedName>
        <fullName evidence="6">Bardet-Biedl syndrome 9, parathyroid hormone-responsive B1</fullName>
    </submittedName>
</protein>
<keyword evidence="7" id="KW-1185">Reference proteome</keyword>
<dbReference type="EMBL" id="FN649751">
    <property type="protein sequence ID" value="CBN75355.1"/>
    <property type="molecule type" value="Genomic_DNA"/>
</dbReference>
<dbReference type="Pfam" id="PF23339">
    <property type="entry name" value="PTHB1_CtH"/>
    <property type="match status" value="1"/>
</dbReference>
<feature type="region of interest" description="Disordered" evidence="1">
    <location>
        <begin position="661"/>
        <end position="707"/>
    </location>
</feature>
<dbReference type="InParanoid" id="D8LTW5"/>
<dbReference type="Proteomes" id="UP000002630">
    <property type="component" value="Linkage Group LG26"/>
</dbReference>
<evidence type="ECO:0000259" key="3">
    <source>
        <dbReference type="Pfam" id="PF23337"/>
    </source>
</evidence>
<dbReference type="Pfam" id="PF23338">
    <property type="entry name" value="PTHB1_hp"/>
    <property type="match status" value="1"/>
</dbReference>
<dbReference type="EMBL" id="FN649138">
    <property type="protein sequence ID" value="CBN75355.1"/>
    <property type="molecule type" value="Genomic_DNA"/>
</dbReference>
<accession>D8LTW5</accession>
<dbReference type="STRING" id="2880.D8LTW5"/>
<evidence type="ECO:0000313" key="6">
    <source>
        <dbReference type="EMBL" id="CBN75355.1"/>
    </source>
</evidence>
<gene>
    <name evidence="6" type="ORF">Esi_0090_0027</name>
</gene>